<feature type="compositionally biased region" description="Low complexity" evidence="1">
    <location>
        <begin position="67"/>
        <end position="91"/>
    </location>
</feature>
<feature type="compositionally biased region" description="Pro residues" evidence="1">
    <location>
        <begin position="45"/>
        <end position="58"/>
    </location>
</feature>
<dbReference type="EMBL" id="OE842226">
    <property type="protein sequence ID" value="CAD7599074.1"/>
    <property type="molecule type" value="Genomic_DNA"/>
</dbReference>
<proteinExistence type="predicted"/>
<dbReference type="InterPro" id="IPR038050">
    <property type="entry name" value="Neuro_actylchol_rec"/>
</dbReference>
<dbReference type="InterPro" id="IPR036719">
    <property type="entry name" value="Neuro-gated_channel_TM_sf"/>
</dbReference>
<feature type="region of interest" description="Disordered" evidence="1">
    <location>
        <begin position="1"/>
        <end position="103"/>
    </location>
</feature>
<feature type="compositionally biased region" description="Pro residues" evidence="1">
    <location>
        <begin position="24"/>
        <end position="38"/>
    </location>
</feature>
<dbReference type="Gene3D" id="1.20.58.390">
    <property type="entry name" value="Neurotransmitter-gated ion-channel transmembrane domain"/>
    <property type="match status" value="1"/>
</dbReference>
<feature type="transmembrane region" description="Helical" evidence="2">
    <location>
        <begin position="278"/>
        <end position="296"/>
    </location>
</feature>
<dbReference type="GO" id="GO:0006811">
    <property type="term" value="P:monoatomic ion transport"/>
    <property type="evidence" value="ECO:0007669"/>
    <property type="project" value="InterPro"/>
</dbReference>
<dbReference type="GO" id="GO:0016020">
    <property type="term" value="C:membrane"/>
    <property type="evidence" value="ECO:0007669"/>
    <property type="project" value="InterPro"/>
</dbReference>
<protein>
    <submittedName>
        <fullName evidence="3">Uncharacterized protein</fullName>
    </submittedName>
</protein>
<keyword evidence="2" id="KW-1133">Transmembrane helix</keyword>
<organism evidence="3">
    <name type="scientific">Timema genevievae</name>
    <name type="common">Walking stick</name>
    <dbReference type="NCBI Taxonomy" id="629358"/>
    <lineage>
        <taxon>Eukaryota</taxon>
        <taxon>Metazoa</taxon>
        <taxon>Ecdysozoa</taxon>
        <taxon>Arthropoda</taxon>
        <taxon>Hexapoda</taxon>
        <taxon>Insecta</taxon>
        <taxon>Pterygota</taxon>
        <taxon>Neoptera</taxon>
        <taxon>Polyneoptera</taxon>
        <taxon>Phasmatodea</taxon>
        <taxon>Timematodea</taxon>
        <taxon>Timematoidea</taxon>
        <taxon>Timematidae</taxon>
        <taxon>Timema</taxon>
    </lineage>
</organism>
<dbReference type="AlphaFoldDB" id="A0A7R9K2C1"/>
<name>A0A7R9K2C1_TIMGE</name>
<reference evidence="3" key="1">
    <citation type="submission" date="2020-11" db="EMBL/GenBank/DDBJ databases">
        <authorList>
            <person name="Tran Van P."/>
        </authorList>
    </citation>
    <scope>NUCLEOTIDE SEQUENCE</scope>
</reference>
<evidence type="ECO:0000256" key="2">
    <source>
        <dbReference type="SAM" id="Phobius"/>
    </source>
</evidence>
<keyword evidence="2" id="KW-0812">Transmembrane</keyword>
<dbReference type="SUPFAM" id="SSF90112">
    <property type="entry name" value="Neurotransmitter-gated ion-channel transmembrane pore"/>
    <property type="match status" value="1"/>
</dbReference>
<keyword evidence="2" id="KW-0472">Membrane</keyword>
<gene>
    <name evidence="3" type="ORF">TGEB3V08_LOCUS7249</name>
</gene>
<evidence type="ECO:0000313" key="3">
    <source>
        <dbReference type="EMBL" id="CAD7599074.1"/>
    </source>
</evidence>
<sequence>MGFPRRQGGDSNALTVMVGGFFTRPPPSFRAPHHPPQPFMAQQPLSPPPESPAYPSPESPEYTLLGSSTYQTSEYSEPESSTYQTSEYSQPVTRVPTTNGGGEVHQDACWDEKVLCSALDQIEKGDYNRIKCLNELEKNKSYNVVLWEEASNEPNVIVLEDVGRCEDGPGRRGSASISGGGFLRRPSFLTSNIGGGGDKRLLEVIPLTACSVAPTAPPTRRPSWALACLSDQSRDLEQQSTAAASCHRLSIQEHAKKRRKKRTPRYNSVSKIDRTSRVVFPLCFMGINLFYWYSYLSRSQRIYHAHADTS</sequence>
<accession>A0A7R9K2C1</accession>
<evidence type="ECO:0000256" key="1">
    <source>
        <dbReference type="SAM" id="MobiDB-lite"/>
    </source>
</evidence>